<keyword evidence="2" id="KW-1185">Reference proteome</keyword>
<name>A0AAF0V822_SOLVR</name>
<organism evidence="1 2">
    <name type="scientific">Solanum verrucosum</name>
    <dbReference type="NCBI Taxonomy" id="315347"/>
    <lineage>
        <taxon>Eukaryota</taxon>
        <taxon>Viridiplantae</taxon>
        <taxon>Streptophyta</taxon>
        <taxon>Embryophyta</taxon>
        <taxon>Tracheophyta</taxon>
        <taxon>Spermatophyta</taxon>
        <taxon>Magnoliopsida</taxon>
        <taxon>eudicotyledons</taxon>
        <taxon>Gunneridae</taxon>
        <taxon>Pentapetalae</taxon>
        <taxon>asterids</taxon>
        <taxon>lamiids</taxon>
        <taxon>Solanales</taxon>
        <taxon>Solanaceae</taxon>
        <taxon>Solanoideae</taxon>
        <taxon>Solaneae</taxon>
        <taxon>Solanum</taxon>
    </lineage>
</organism>
<evidence type="ECO:0000313" key="1">
    <source>
        <dbReference type="EMBL" id="WMV59109.1"/>
    </source>
</evidence>
<dbReference type="AlphaFoldDB" id="A0AAF0V822"/>
<sequence length="27" mass="3110">MMQKVRQGTILVLVLEFSHGVVRNKIL</sequence>
<gene>
    <name evidence="1" type="ORF">MTR67_052494</name>
</gene>
<accession>A0AAF0V822</accession>
<reference evidence="1" key="1">
    <citation type="submission" date="2023-08" db="EMBL/GenBank/DDBJ databases">
        <title>A de novo genome assembly of Solanum verrucosum Schlechtendal, a Mexican diploid species geographically isolated from the other diploid A-genome species in potato relatives.</title>
        <authorList>
            <person name="Hosaka K."/>
        </authorList>
    </citation>
    <scope>NUCLEOTIDE SEQUENCE</scope>
    <source>
        <tissue evidence="1">Young leaves</tissue>
    </source>
</reference>
<dbReference type="EMBL" id="CP133623">
    <property type="protein sequence ID" value="WMV59109.1"/>
    <property type="molecule type" value="Genomic_DNA"/>
</dbReference>
<evidence type="ECO:0000313" key="2">
    <source>
        <dbReference type="Proteomes" id="UP001234989"/>
    </source>
</evidence>
<proteinExistence type="predicted"/>
<protein>
    <submittedName>
        <fullName evidence="1">Uncharacterized protein</fullName>
    </submittedName>
</protein>
<dbReference type="Proteomes" id="UP001234989">
    <property type="component" value="Chromosome 12"/>
</dbReference>